<gene>
    <name evidence="3" type="ORF">C6571_03370</name>
</gene>
<organism evidence="3 4">
    <name type="scientific">Simplicispira suum</name>
    <dbReference type="NCBI Taxonomy" id="2109915"/>
    <lineage>
        <taxon>Bacteria</taxon>
        <taxon>Pseudomonadati</taxon>
        <taxon>Pseudomonadota</taxon>
        <taxon>Betaproteobacteria</taxon>
        <taxon>Burkholderiales</taxon>
        <taxon>Comamonadaceae</taxon>
        <taxon>Simplicispira</taxon>
    </lineage>
</organism>
<evidence type="ECO:0000313" key="4">
    <source>
        <dbReference type="Proteomes" id="UP000239326"/>
    </source>
</evidence>
<reference evidence="3 4" key="1">
    <citation type="submission" date="2018-03" db="EMBL/GenBank/DDBJ databases">
        <title>Genome sequencing of Simplicispira sp.</title>
        <authorList>
            <person name="Kim S.-J."/>
            <person name="Heo J."/>
            <person name="Kwon S.-W."/>
        </authorList>
    </citation>
    <scope>NUCLEOTIDE SEQUENCE [LARGE SCALE GENOMIC DNA]</scope>
    <source>
        <strain evidence="3 4">SC1-8</strain>
    </source>
</reference>
<feature type="signal peptide" evidence="2">
    <location>
        <begin position="1"/>
        <end position="39"/>
    </location>
</feature>
<evidence type="ECO:0000256" key="2">
    <source>
        <dbReference type="SAM" id="SignalP"/>
    </source>
</evidence>
<name>A0A2S0MXB8_9BURK</name>
<dbReference type="AlphaFoldDB" id="A0A2S0MXB8"/>
<dbReference type="KEGG" id="simp:C6571_03370"/>
<protein>
    <submittedName>
        <fullName evidence="3">Uncharacterized protein</fullName>
    </submittedName>
</protein>
<proteinExistence type="predicted"/>
<dbReference type="Proteomes" id="UP000239326">
    <property type="component" value="Chromosome"/>
</dbReference>
<accession>A0A2S0MXB8</accession>
<evidence type="ECO:0000313" key="3">
    <source>
        <dbReference type="EMBL" id="AVO40447.1"/>
    </source>
</evidence>
<dbReference type="RefSeq" id="WP_106445438.1">
    <property type="nucleotide sequence ID" value="NZ_CP027669.1"/>
</dbReference>
<feature type="chain" id="PRO_5015645188" evidence="2">
    <location>
        <begin position="40"/>
        <end position="121"/>
    </location>
</feature>
<dbReference type="OrthoDB" id="8912589at2"/>
<keyword evidence="2" id="KW-0732">Signal</keyword>
<keyword evidence="4" id="KW-1185">Reference proteome</keyword>
<feature type="region of interest" description="Disordered" evidence="1">
    <location>
        <begin position="40"/>
        <end position="71"/>
    </location>
</feature>
<sequence>MSGAQTSGHAPRRTAPGAIAPWMAACATLLAAALLPGCAAGPGASPSPTPPQLVMTEGGLKRWDRPEAFGPVPATQLARGREYCATLNHSGKRFVPSGFHPHALSVEGFPFEDGGFYCVQQ</sequence>
<evidence type="ECO:0000256" key="1">
    <source>
        <dbReference type="SAM" id="MobiDB-lite"/>
    </source>
</evidence>
<dbReference type="EMBL" id="CP027669">
    <property type="protein sequence ID" value="AVO40447.1"/>
    <property type="molecule type" value="Genomic_DNA"/>
</dbReference>